<keyword evidence="2" id="KW-0472">Membrane</keyword>
<feature type="transmembrane region" description="Helical" evidence="2">
    <location>
        <begin position="140"/>
        <end position="162"/>
    </location>
</feature>
<gene>
    <name evidence="3" type="ORF">A2527_01925</name>
</gene>
<keyword evidence="2" id="KW-1133">Transmembrane helix</keyword>
<dbReference type="Proteomes" id="UP000178449">
    <property type="component" value="Unassembled WGS sequence"/>
</dbReference>
<accession>A0A1F6GED6</accession>
<comment type="caution">
    <text evidence="3">The sequence shown here is derived from an EMBL/GenBank/DDBJ whole genome shotgun (WGS) entry which is preliminary data.</text>
</comment>
<feature type="region of interest" description="Disordered" evidence="1">
    <location>
        <begin position="221"/>
        <end position="243"/>
    </location>
</feature>
<proteinExistence type="predicted"/>
<evidence type="ECO:0008006" key="5">
    <source>
        <dbReference type="Google" id="ProtNLM"/>
    </source>
</evidence>
<evidence type="ECO:0000256" key="2">
    <source>
        <dbReference type="SAM" id="Phobius"/>
    </source>
</evidence>
<name>A0A1F6GED6_9PROT</name>
<evidence type="ECO:0000313" key="3">
    <source>
        <dbReference type="EMBL" id="OGG96495.1"/>
    </source>
</evidence>
<keyword evidence="2" id="KW-0812">Transmembrane</keyword>
<reference evidence="3 4" key="1">
    <citation type="journal article" date="2016" name="Nat. Commun.">
        <title>Thousands of microbial genomes shed light on interconnected biogeochemical processes in an aquifer system.</title>
        <authorList>
            <person name="Anantharaman K."/>
            <person name="Brown C.T."/>
            <person name="Hug L.A."/>
            <person name="Sharon I."/>
            <person name="Castelle C.J."/>
            <person name="Probst A.J."/>
            <person name="Thomas B.C."/>
            <person name="Singh A."/>
            <person name="Wilkins M.J."/>
            <person name="Karaoz U."/>
            <person name="Brodie E.L."/>
            <person name="Williams K.H."/>
            <person name="Hubbard S.S."/>
            <person name="Banfield J.F."/>
        </authorList>
    </citation>
    <scope>NUCLEOTIDE SEQUENCE [LARGE SCALE GENOMIC DNA]</scope>
</reference>
<dbReference type="EMBL" id="MFNE01000012">
    <property type="protein sequence ID" value="OGG96495.1"/>
    <property type="molecule type" value="Genomic_DNA"/>
</dbReference>
<protein>
    <recommendedName>
        <fullName evidence="5">HAMP domain-containing protein</fullName>
    </recommendedName>
</protein>
<feature type="transmembrane region" description="Helical" evidence="2">
    <location>
        <begin position="12"/>
        <end position="31"/>
    </location>
</feature>
<evidence type="ECO:0000313" key="4">
    <source>
        <dbReference type="Proteomes" id="UP000178449"/>
    </source>
</evidence>
<sequence length="243" mass="27084">MNHFGQSLKLALWALILLNLLMALGSIWVFMRMSPVIESIIDRNEKSLQASEEMLSQLALTSNPANLEEQVKVFENALKRAMNNITEPNEPAVLDQIQAQYQDAFANKPLARESVVEAIGQLGQINRQAMYDADVRAKQLGFAGAWGVVFMASGVFLAGLLLQRFLALNLVRPLNEIHEVLMAHHAGDPYRRAVTQALPNDVRPVLDELNHFLDQLEKEHAQQGFKKPQISGNTVVEPTPRVG</sequence>
<dbReference type="AlphaFoldDB" id="A0A1F6GED6"/>
<organism evidence="3 4">
    <name type="scientific">Candidatus Lambdaproteobacteria bacterium RIFOXYD2_FULL_50_16</name>
    <dbReference type="NCBI Taxonomy" id="1817772"/>
    <lineage>
        <taxon>Bacteria</taxon>
        <taxon>Pseudomonadati</taxon>
        <taxon>Pseudomonadota</taxon>
        <taxon>Candidatus Lambdaproteobacteria</taxon>
    </lineage>
</organism>
<evidence type="ECO:0000256" key="1">
    <source>
        <dbReference type="SAM" id="MobiDB-lite"/>
    </source>
</evidence>
<dbReference type="STRING" id="1817772.A2527_01925"/>